<dbReference type="Gene3D" id="1.20.1480.20">
    <property type="entry name" value="MAST3 pre-PK domain-like"/>
    <property type="match status" value="1"/>
</dbReference>
<dbReference type="InterPro" id="IPR015022">
    <property type="entry name" value="MAST_pre-PK_dom"/>
</dbReference>
<dbReference type="InterPro" id="IPR023142">
    <property type="entry name" value="MAST_pre-PK_dom_sf"/>
</dbReference>
<sequence length="259" mass="27992">MLFSFGDIRRWSLASLPSSGYGTNTPTSSNISSKHPSKEQIPGASALVSGKGRMSTGSPLTKGRGIASTAAVSVQPLARLSLNTSGPVPSASRSPSATTEPALASSQRTMKLCTKCRGQEMSQLSNRLSSCSLQSGAAPALSTVESNQGMKRRQRARSISCTGRDSVCLNEQDIFMLNHVYKERFPKASEQMQAELQHFLASLQSKESNCAVLSFLQKLIFQQAQDCLDKSLANCITCGYFYELTENLSRLVDEVMFAN</sequence>
<reference evidence="3 4" key="1">
    <citation type="submission" date="2024-11" db="EMBL/GenBank/DDBJ databases">
        <title>Adaptive evolution of stress response genes in parasites aligns with host niche diversity.</title>
        <authorList>
            <person name="Hahn C."/>
            <person name="Resl P."/>
        </authorList>
    </citation>
    <scope>NUCLEOTIDE SEQUENCE [LARGE SCALE GENOMIC DNA]</scope>
    <source>
        <strain evidence="3">EGGRZ-B1_66</strain>
        <tissue evidence="3">Body</tissue>
    </source>
</reference>
<comment type="caution">
    <text evidence="3">The sequence shown here is derived from an EMBL/GenBank/DDBJ whole genome shotgun (WGS) entry which is preliminary data.</text>
</comment>
<gene>
    <name evidence="3" type="ORF">Ciccas_011847</name>
</gene>
<feature type="domain" description="Microtubule-associated serine/threonine-protein kinase pre-PK" evidence="2">
    <location>
        <begin position="7"/>
        <end position="41"/>
    </location>
</feature>
<evidence type="ECO:0000259" key="2">
    <source>
        <dbReference type="Pfam" id="PF08926"/>
    </source>
</evidence>
<keyword evidence="4" id="KW-1185">Reference proteome</keyword>
<dbReference type="SUPFAM" id="SSF140482">
    <property type="entry name" value="MAST3 pre-PK domain-like"/>
    <property type="match status" value="1"/>
</dbReference>
<feature type="region of interest" description="Disordered" evidence="1">
    <location>
        <begin position="16"/>
        <end position="41"/>
    </location>
</feature>
<organism evidence="3 4">
    <name type="scientific">Cichlidogyrus casuarinus</name>
    <dbReference type="NCBI Taxonomy" id="1844966"/>
    <lineage>
        <taxon>Eukaryota</taxon>
        <taxon>Metazoa</taxon>
        <taxon>Spiralia</taxon>
        <taxon>Lophotrochozoa</taxon>
        <taxon>Platyhelminthes</taxon>
        <taxon>Monogenea</taxon>
        <taxon>Monopisthocotylea</taxon>
        <taxon>Dactylogyridea</taxon>
        <taxon>Ancyrocephalidae</taxon>
        <taxon>Cichlidogyrus</taxon>
    </lineage>
</organism>
<name>A0ABD2PQ24_9PLAT</name>
<evidence type="ECO:0000313" key="4">
    <source>
        <dbReference type="Proteomes" id="UP001626550"/>
    </source>
</evidence>
<accession>A0ABD2PQ24</accession>
<feature type="compositionally biased region" description="Polar residues" evidence="1">
    <location>
        <begin position="16"/>
        <end position="34"/>
    </location>
</feature>
<feature type="region of interest" description="Disordered" evidence="1">
    <location>
        <begin position="83"/>
        <end position="104"/>
    </location>
</feature>
<proteinExistence type="predicted"/>
<evidence type="ECO:0000256" key="1">
    <source>
        <dbReference type="SAM" id="MobiDB-lite"/>
    </source>
</evidence>
<dbReference type="Pfam" id="PF08926">
    <property type="entry name" value="DUF1908"/>
    <property type="match status" value="2"/>
</dbReference>
<dbReference type="AlphaFoldDB" id="A0ABD2PQ24"/>
<feature type="domain" description="Microtubule-associated serine/threonine-protein kinase pre-PK" evidence="2">
    <location>
        <begin position="91"/>
        <end position="255"/>
    </location>
</feature>
<evidence type="ECO:0000313" key="3">
    <source>
        <dbReference type="EMBL" id="KAL3309605.1"/>
    </source>
</evidence>
<dbReference type="EMBL" id="JBJKFK010003734">
    <property type="protein sequence ID" value="KAL3309605.1"/>
    <property type="molecule type" value="Genomic_DNA"/>
</dbReference>
<dbReference type="Proteomes" id="UP001626550">
    <property type="component" value="Unassembled WGS sequence"/>
</dbReference>
<protein>
    <recommendedName>
        <fullName evidence="2">Microtubule-associated serine/threonine-protein kinase pre-PK domain-containing protein</fullName>
    </recommendedName>
</protein>